<dbReference type="SMART" id="SM00331">
    <property type="entry name" value="PP2C_SIG"/>
    <property type="match status" value="1"/>
</dbReference>
<keyword evidence="6" id="KW-1185">Reference proteome</keyword>
<feature type="compositionally biased region" description="Low complexity" evidence="2">
    <location>
        <begin position="313"/>
        <end position="324"/>
    </location>
</feature>
<dbReference type="InterPro" id="IPR029016">
    <property type="entry name" value="GAF-like_dom_sf"/>
</dbReference>
<dbReference type="InterPro" id="IPR001932">
    <property type="entry name" value="PPM-type_phosphatase-like_dom"/>
</dbReference>
<evidence type="ECO:0000259" key="3">
    <source>
        <dbReference type="SMART" id="SM00065"/>
    </source>
</evidence>
<keyword evidence="1" id="KW-0378">Hydrolase</keyword>
<dbReference type="SUPFAM" id="SSF55781">
    <property type="entry name" value="GAF domain-like"/>
    <property type="match status" value="2"/>
</dbReference>
<name>A0ABU2XIF8_9ACTN</name>
<evidence type="ECO:0000313" key="6">
    <source>
        <dbReference type="Proteomes" id="UP001180754"/>
    </source>
</evidence>
<dbReference type="Pfam" id="PF01590">
    <property type="entry name" value="GAF"/>
    <property type="match status" value="2"/>
</dbReference>
<evidence type="ECO:0000256" key="1">
    <source>
        <dbReference type="ARBA" id="ARBA00022801"/>
    </source>
</evidence>
<dbReference type="SMART" id="SM00065">
    <property type="entry name" value="GAF"/>
    <property type="match status" value="1"/>
</dbReference>
<dbReference type="CDD" id="cd16936">
    <property type="entry name" value="HATPase_RsbW-like"/>
    <property type="match status" value="1"/>
</dbReference>
<dbReference type="Proteomes" id="UP001180754">
    <property type="component" value="Unassembled WGS sequence"/>
</dbReference>
<dbReference type="PANTHER" id="PTHR43156">
    <property type="entry name" value="STAGE II SPORULATION PROTEIN E-RELATED"/>
    <property type="match status" value="1"/>
</dbReference>
<dbReference type="PANTHER" id="PTHR43156:SF2">
    <property type="entry name" value="STAGE II SPORULATION PROTEIN E"/>
    <property type="match status" value="1"/>
</dbReference>
<feature type="region of interest" description="Disordered" evidence="2">
    <location>
        <begin position="299"/>
        <end position="342"/>
    </location>
</feature>
<organism evidence="5 6">
    <name type="scientific">Streptomyces lonegramiae</name>
    <dbReference type="NCBI Taxonomy" id="3075524"/>
    <lineage>
        <taxon>Bacteria</taxon>
        <taxon>Bacillati</taxon>
        <taxon>Actinomycetota</taxon>
        <taxon>Actinomycetes</taxon>
        <taxon>Kitasatosporales</taxon>
        <taxon>Streptomycetaceae</taxon>
        <taxon>Streptomyces</taxon>
    </lineage>
</organism>
<protein>
    <submittedName>
        <fullName evidence="5">SpoIIE family protein phosphatase</fullName>
    </submittedName>
</protein>
<evidence type="ECO:0000256" key="2">
    <source>
        <dbReference type="SAM" id="MobiDB-lite"/>
    </source>
</evidence>
<evidence type="ECO:0000313" key="5">
    <source>
        <dbReference type="EMBL" id="MDT0544885.1"/>
    </source>
</evidence>
<dbReference type="InterPro" id="IPR052016">
    <property type="entry name" value="Bact_Sigma-Reg"/>
</dbReference>
<dbReference type="Pfam" id="PF13581">
    <property type="entry name" value="HATPase_c_2"/>
    <property type="match status" value="1"/>
</dbReference>
<dbReference type="InterPro" id="IPR003018">
    <property type="entry name" value="GAF"/>
</dbReference>
<evidence type="ECO:0000259" key="4">
    <source>
        <dbReference type="SMART" id="SM00331"/>
    </source>
</evidence>
<reference evidence="5" key="1">
    <citation type="submission" date="2024-05" db="EMBL/GenBank/DDBJ databases">
        <title>30 novel species of actinomycetes from the DSMZ collection.</title>
        <authorList>
            <person name="Nouioui I."/>
        </authorList>
    </citation>
    <scope>NUCLEOTIDE SEQUENCE</scope>
    <source>
        <strain evidence="5">DSM 41529</strain>
    </source>
</reference>
<accession>A0ABU2XIF8</accession>
<dbReference type="Gene3D" id="3.60.40.10">
    <property type="entry name" value="PPM-type phosphatase domain"/>
    <property type="match status" value="1"/>
</dbReference>
<dbReference type="Gene3D" id="3.30.450.40">
    <property type="match status" value="2"/>
</dbReference>
<dbReference type="InterPro" id="IPR036457">
    <property type="entry name" value="PPM-type-like_dom_sf"/>
</dbReference>
<dbReference type="Gene3D" id="3.30.565.10">
    <property type="entry name" value="Histidine kinase-like ATPase, C-terminal domain"/>
    <property type="match status" value="1"/>
</dbReference>
<gene>
    <name evidence="5" type="ORF">RND15_19545</name>
</gene>
<feature type="domain" description="PPM-type phosphatase" evidence="4">
    <location>
        <begin position="589"/>
        <end position="838"/>
    </location>
</feature>
<dbReference type="RefSeq" id="WP_311725352.1">
    <property type="nucleotide sequence ID" value="NZ_JAVRFD010000009.1"/>
</dbReference>
<feature type="region of interest" description="Disordered" evidence="2">
    <location>
        <begin position="676"/>
        <end position="706"/>
    </location>
</feature>
<sequence>MPVSWDDTAALTDAHDRFLAGRLVRRAVRPPILSSWERCRSLGIAADHVEVLYHTELDLGGSLADAARPVLDRLETQVSGIRVSAVLCDQEARVLERRVGEHSLNRFLDSLNLAPGFAFSEELTGTNGMGTALAARQPAFVCGREHFADIMRQFACAAAPIRDPLSGRVLGALDLTCNHRHADASMLGLVHQAAVDVEQRLLDRITARERALLAAFPRGRPREAADALGRRDRLVLEELAMQLIAAGHAGVAEAWLPGGRGVTLWCREARSRSGATGFLVEAVLAGVDGLYRCAPQDSLGSPDAMGPPGGPGAVPLAHAPLAPGTSAPDTPGPDTPVREMPGPEILVPETLVATARSADAPAPFGEQPRGEPLAVGEPGVSRLALLARERLGLLCEAGVTVGTTLDVTRTAEELTEVAVPRFADYVVVDLPDCVLRGEEPVRTDGPLRRVAMAGAGVASHLYPVGEAVGYAPSTPQARALATGDPVLEPYLHEAHGWLAHDPNRGGRVLRAGIHSLIAVPMRARGVVLGVAGFYRSALKQPFEEDDLSLAEDLVSRAAVCIDNARRFTREHATALALQRSLLPRGLPAQHAVEAAHRYRPATTGVGGDWFDVIPLSGARVALAVGDVVGHGLHATATMGRLRTAVHNFSALDLAVDEVLTQLDDLVCRLDPEAMGWDGMGAEGPAPDAPSTGGTESAAGPDTADSGHEPGIVGSGCLYAVYDPVTRRCTAARAGHPPPALVLPDGTVEFPDVPPGPPLGVGGLPFETADFAVPEGSLLVLYTDGLLTGATGRDAEVGFERLRTVLARAGRTPEQACDALESLLPDRPADDVVLLVARTRALADDQVAVWDLPADPAEVSRARQEVLDRLTEWGLEEPAFTTELIVSELVTNAIRYGREPLQLRLLRERALICEMADGSSTSPRLRRARTTDEGGRGLFLVAQLAQRWGTRYTEHGKVIWTEQPLPRGGAR</sequence>
<dbReference type="InterPro" id="IPR003594">
    <property type="entry name" value="HATPase_dom"/>
</dbReference>
<comment type="caution">
    <text evidence="5">The sequence shown here is derived from an EMBL/GenBank/DDBJ whole genome shotgun (WGS) entry which is preliminary data.</text>
</comment>
<dbReference type="Pfam" id="PF07228">
    <property type="entry name" value="SpoIIE"/>
    <property type="match status" value="1"/>
</dbReference>
<dbReference type="EMBL" id="JAVRFD010000009">
    <property type="protein sequence ID" value="MDT0544885.1"/>
    <property type="molecule type" value="Genomic_DNA"/>
</dbReference>
<dbReference type="InterPro" id="IPR036890">
    <property type="entry name" value="HATPase_C_sf"/>
</dbReference>
<feature type="domain" description="GAF" evidence="3">
    <location>
        <begin position="429"/>
        <end position="571"/>
    </location>
</feature>
<proteinExistence type="predicted"/>